<reference evidence="1 2" key="1">
    <citation type="submission" date="2019-09" db="EMBL/GenBank/DDBJ databases">
        <title>Taxonomy of Antarctic Massilia spp.: description of Massilia rubra sp. nov., Massilia aquatica sp. nov., Massilia mucilaginosa sp. nov., Massilia frigida sp. nov. isolated from streams, lakes and regoliths.</title>
        <authorList>
            <person name="Holochova P."/>
            <person name="Sedlacek I."/>
            <person name="Kralova S."/>
            <person name="Maslanova I."/>
            <person name="Busse H.-J."/>
            <person name="Stankova E."/>
            <person name="Vrbovska V."/>
            <person name="Kovarovic V."/>
            <person name="Bartak M."/>
            <person name="Svec P."/>
            <person name="Pantucek R."/>
        </authorList>
    </citation>
    <scope>NUCLEOTIDE SEQUENCE [LARGE SCALE GENOMIC DNA]</scope>
    <source>
        <strain evidence="1 2">CCM 8693</strain>
    </source>
</reference>
<dbReference type="Proteomes" id="UP000819052">
    <property type="component" value="Unassembled WGS sequence"/>
</dbReference>
<protein>
    <submittedName>
        <fullName evidence="1">Uncharacterized protein</fullName>
    </submittedName>
</protein>
<accession>A0ABX0M529</accession>
<dbReference type="RefSeq" id="WP_167077778.1">
    <property type="nucleotide sequence ID" value="NZ_VVIW01000010.1"/>
</dbReference>
<gene>
    <name evidence="1" type="ORF">F1609_17910</name>
</gene>
<organism evidence="1 2">
    <name type="scientific">Massilia aquatica</name>
    <dbReference type="NCBI Taxonomy" id="2609000"/>
    <lineage>
        <taxon>Bacteria</taxon>
        <taxon>Pseudomonadati</taxon>
        <taxon>Pseudomonadota</taxon>
        <taxon>Betaproteobacteria</taxon>
        <taxon>Burkholderiales</taxon>
        <taxon>Oxalobacteraceae</taxon>
        <taxon>Telluria group</taxon>
        <taxon>Massilia</taxon>
    </lineage>
</organism>
<keyword evidence="2" id="KW-1185">Reference proteome</keyword>
<sequence>MMKPLRQQSAVLAEWANELALRFDRPVDQLLTSGLMATDFSRAVEVRTPYGMTVRFDLAFFLVRPAVAQAVVFTEHSGYVEFDMVDEMAFAEISESTYYHDAELENRPIQ</sequence>
<proteinExistence type="predicted"/>
<evidence type="ECO:0000313" key="2">
    <source>
        <dbReference type="Proteomes" id="UP000819052"/>
    </source>
</evidence>
<name>A0ABX0M529_9BURK</name>
<comment type="caution">
    <text evidence="1">The sequence shown here is derived from an EMBL/GenBank/DDBJ whole genome shotgun (WGS) entry which is preliminary data.</text>
</comment>
<dbReference type="EMBL" id="VVIW01000010">
    <property type="protein sequence ID" value="NHZ42027.1"/>
    <property type="molecule type" value="Genomic_DNA"/>
</dbReference>
<evidence type="ECO:0000313" key="1">
    <source>
        <dbReference type="EMBL" id="NHZ42027.1"/>
    </source>
</evidence>